<gene>
    <name evidence="2" type="ORF">GCM10022399_19590</name>
</gene>
<dbReference type="Proteomes" id="UP001501468">
    <property type="component" value="Unassembled WGS sequence"/>
</dbReference>
<name>A0ABP7DDK3_9MICO</name>
<sequence length="60" mass="6247">MLAPAPRTGPNASGAERVWRGKHAPKGADVPTPANPACLTVAILQINEMEGVCLKPRVTS</sequence>
<evidence type="ECO:0000313" key="3">
    <source>
        <dbReference type="Proteomes" id="UP001501468"/>
    </source>
</evidence>
<feature type="region of interest" description="Disordered" evidence="1">
    <location>
        <begin position="1"/>
        <end position="33"/>
    </location>
</feature>
<evidence type="ECO:0000256" key="1">
    <source>
        <dbReference type="SAM" id="MobiDB-lite"/>
    </source>
</evidence>
<evidence type="ECO:0000313" key="2">
    <source>
        <dbReference type="EMBL" id="GAA3703172.1"/>
    </source>
</evidence>
<comment type="caution">
    <text evidence="2">The sequence shown here is derived from an EMBL/GenBank/DDBJ whole genome shotgun (WGS) entry which is preliminary data.</text>
</comment>
<accession>A0ABP7DDK3</accession>
<proteinExistence type="predicted"/>
<keyword evidence="3" id="KW-1185">Reference proteome</keyword>
<reference evidence="3" key="1">
    <citation type="journal article" date="2019" name="Int. J. Syst. Evol. Microbiol.">
        <title>The Global Catalogue of Microorganisms (GCM) 10K type strain sequencing project: providing services to taxonomists for standard genome sequencing and annotation.</title>
        <authorList>
            <consortium name="The Broad Institute Genomics Platform"/>
            <consortium name="The Broad Institute Genome Sequencing Center for Infectious Disease"/>
            <person name="Wu L."/>
            <person name="Ma J."/>
        </authorList>
    </citation>
    <scope>NUCLEOTIDE SEQUENCE [LARGE SCALE GENOMIC DNA]</scope>
    <source>
        <strain evidence="3">JCM 17125</strain>
    </source>
</reference>
<organism evidence="2 3">
    <name type="scientific">Terrabacter ginsenosidimutans</name>
    <dbReference type="NCBI Taxonomy" id="490575"/>
    <lineage>
        <taxon>Bacteria</taxon>
        <taxon>Bacillati</taxon>
        <taxon>Actinomycetota</taxon>
        <taxon>Actinomycetes</taxon>
        <taxon>Micrococcales</taxon>
        <taxon>Intrasporangiaceae</taxon>
        <taxon>Terrabacter</taxon>
    </lineage>
</organism>
<dbReference type="EMBL" id="BAABDC010000002">
    <property type="protein sequence ID" value="GAA3703172.1"/>
    <property type="molecule type" value="Genomic_DNA"/>
</dbReference>
<protein>
    <submittedName>
        <fullName evidence="2">Uncharacterized protein</fullName>
    </submittedName>
</protein>